<organism evidence="3 4">
    <name type="scientific">Parascaris univalens</name>
    <name type="common">Nematode worm</name>
    <dbReference type="NCBI Taxonomy" id="6257"/>
    <lineage>
        <taxon>Eukaryota</taxon>
        <taxon>Metazoa</taxon>
        <taxon>Ecdysozoa</taxon>
        <taxon>Nematoda</taxon>
        <taxon>Chromadorea</taxon>
        <taxon>Rhabditida</taxon>
        <taxon>Spirurina</taxon>
        <taxon>Ascaridomorpha</taxon>
        <taxon>Ascaridoidea</taxon>
        <taxon>Ascarididae</taxon>
        <taxon>Parascaris</taxon>
    </lineage>
</organism>
<keyword evidence="2" id="KW-0812">Transmembrane</keyword>
<dbReference type="AlphaFoldDB" id="A0A914ZKU4"/>
<feature type="compositionally biased region" description="Low complexity" evidence="1">
    <location>
        <begin position="223"/>
        <end position="242"/>
    </location>
</feature>
<proteinExistence type="predicted"/>
<keyword evidence="2" id="KW-1133">Transmembrane helix</keyword>
<dbReference type="WBParaSite" id="PgB04_g147_t02">
    <property type="protein sequence ID" value="PgB04_g147_t02"/>
    <property type="gene ID" value="PgB04_g147"/>
</dbReference>
<accession>A0A914ZKU4</accession>
<reference evidence="4" key="1">
    <citation type="submission" date="2022-11" db="UniProtKB">
        <authorList>
            <consortium name="WormBaseParasite"/>
        </authorList>
    </citation>
    <scope>IDENTIFICATION</scope>
</reference>
<keyword evidence="3" id="KW-1185">Reference proteome</keyword>
<evidence type="ECO:0000313" key="4">
    <source>
        <dbReference type="WBParaSite" id="PgB04_g147_t02"/>
    </source>
</evidence>
<feature type="compositionally biased region" description="Basic and acidic residues" evidence="1">
    <location>
        <begin position="189"/>
        <end position="201"/>
    </location>
</feature>
<evidence type="ECO:0000256" key="1">
    <source>
        <dbReference type="SAM" id="MobiDB-lite"/>
    </source>
</evidence>
<feature type="transmembrane region" description="Helical" evidence="2">
    <location>
        <begin position="33"/>
        <end position="55"/>
    </location>
</feature>
<evidence type="ECO:0000313" key="3">
    <source>
        <dbReference type="Proteomes" id="UP000887569"/>
    </source>
</evidence>
<name>A0A914ZKU4_PARUN</name>
<dbReference type="Proteomes" id="UP000887569">
    <property type="component" value="Unplaced"/>
</dbReference>
<sequence length="242" mass="27680">RRTVDCYVMSLMKLSRCCANFGKLLSGSLPRGAYVVSVIVHSLLAVIVPLIFGCFTRMEKREKIDAVKTVEIISYSEIEEQGREAWYRHLRQTWKPRLVLHENSITCEDYTTAKQRLKFRNHPINAPPLNLQPPLPFAQRHVEVEDICDVFLVYDEDSCRDQPDEDELTQDYPEQLLKPLKTANKLPKKKAEQRERDDGIREPIAGTQKVVAEVLRKGENGMEASNASLSESSLPSPQMKLI</sequence>
<keyword evidence="2" id="KW-0472">Membrane</keyword>
<feature type="region of interest" description="Disordered" evidence="1">
    <location>
        <begin position="162"/>
        <end position="206"/>
    </location>
</feature>
<feature type="region of interest" description="Disordered" evidence="1">
    <location>
        <begin position="221"/>
        <end position="242"/>
    </location>
</feature>
<protein>
    <submittedName>
        <fullName evidence="4">Uncharacterized protein</fullName>
    </submittedName>
</protein>
<evidence type="ECO:0000256" key="2">
    <source>
        <dbReference type="SAM" id="Phobius"/>
    </source>
</evidence>